<dbReference type="Pfam" id="PF08279">
    <property type="entry name" value="HTH_11"/>
    <property type="match status" value="1"/>
</dbReference>
<feature type="domain" description="WCX" evidence="3">
    <location>
        <begin position="243"/>
        <end position="320"/>
    </location>
</feature>
<dbReference type="InterPro" id="IPR026881">
    <property type="entry name" value="WYL_dom"/>
</dbReference>
<sequence>MRGDQLSRQWRILKQIEASRNGLTATEIAKAGSISLRTAYRDLYDLQLAGFPLYAEKGKNGQQWKFVDNRQFEVPKLFTFTELMSLHLSKDLFQVFKGTVFFESLESVLNKARTKLPTQTLTYLNRIQSTFHMGKKPYKDYSRFREIINTANQAAMECRCIEMLYLPLQRKRETLRKIDPYRIWFFEGSIYIIGFCHLRNEIRTFVLDRIKLMKLTDEKFQIPSDFDLDEYMQYSFKVMHDDLYTVKVRISPAWARYVNEKIWHESQSTRKMPDKSLEITFEVAGLEEIKQWVMGLGPEAYVIKPEKLKKMIKEDLRKTLKQYEKVISIYEKLSARKTKRIMSETLGFSNPVA</sequence>
<accession>A0A0F9EDS1</accession>
<comment type="caution">
    <text evidence="4">The sequence shown here is derived from an EMBL/GenBank/DDBJ whole genome shotgun (WGS) entry which is preliminary data.</text>
</comment>
<dbReference type="PANTHER" id="PTHR34580">
    <property type="match status" value="1"/>
</dbReference>
<dbReference type="InterPro" id="IPR057727">
    <property type="entry name" value="WCX_dom"/>
</dbReference>
<evidence type="ECO:0000259" key="1">
    <source>
        <dbReference type="Pfam" id="PF08279"/>
    </source>
</evidence>
<protein>
    <recommendedName>
        <fullName evidence="5">WYL domain-containing protein</fullName>
    </recommendedName>
</protein>
<gene>
    <name evidence="4" type="ORF">LCGC14_2088260</name>
</gene>
<dbReference type="PROSITE" id="PS52050">
    <property type="entry name" value="WYL"/>
    <property type="match status" value="1"/>
</dbReference>
<dbReference type="Pfam" id="PF13280">
    <property type="entry name" value="WYL"/>
    <property type="match status" value="1"/>
</dbReference>
<dbReference type="Pfam" id="PF25583">
    <property type="entry name" value="WCX"/>
    <property type="match status" value="1"/>
</dbReference>
<evidence type="ECO:0008006" key="5">
    <source>
        <dbReference type="Google" id="ProtNLM"/>
    </source>
</evidence>
<dbReference type="InterPro" id="IPR051534">
    <property type="entry name" value="CBASS_pafABC_assoc_protein"/>
</dbReference>
<name>A0A0F9EDS1_9ZZZZ</name>
<evidence type="ECO:0000259" key="2">
    <source>
        <dbReference type="Pfam" id="PF13280"/>
    </source>
</evidence>
<dbReference type="AlphaFoldDB" id="A0A0F9EDS1"/>
<evidence type="ECO:0000259" key="3">
    <source>
        <dbReference type="Pfam" id="PF25583"/>
    </source>
</evidence>
<dbReference type="Gene3D" id="1.10.10.10">
    <property type="entry name" value="Winged helix-like DNA-binding domain superfamily/Winged helix DNA-binding domain"/>
    <property type="match status" value="1"/>
</dbReference>
<feature type="domain" description="Helix-turn-helix type 11" evidence="1">
    <location>
        <begin position="8"/>
        <end position="61"/>
    </location>
</feature>
<proteinExistence type="predicted"/>
<organism evidence="4">
    <name type="scientific">marine sediment metagenome</name>
    <dbReference type="NCBI Taxonomy" id="412755"/>
    <lineage>
        <taxon>unclassified sequences</taxon>
        <taxon>metagenomes</taxon>
        <taxon>ecological metagenomes</taxon>
    </lineage>
</organism>
<feature type="domain" description="WYL" evidence="2">
    <location>
        <begin position="146"/>
        <end position="212"/>
    </location>
</feature>
<evidence type="ECO:0000313" key="4">
    <source>
        <dbReference type="EMBL" id="KKL72104.1"/>
    </source>
</evidence>
<dbReference type="InterPro" id="IPR013196">
    <property type="entry name" value="HTH_11"/>
</dbReference>
<dbReference type="EMBL" id="LAZR01025376">
    <property type="protein sequence ID" value="KKL72104.1"/>
    <property type="molecule type" value="Genomic_DNA"/>
</dbReference>
<dbReference type="InterPro" id="IPR036388">
    <property type="entry name" value="WH-like_DNA-bd_sf"/>
</dbReference>
<dbReference type="PANTHER" id="PTHR34580:SF1">
    <property type="entry name" value="PROTEIN PAFC"/>
    <property type="match status" value="1"/>
</dbReference>
<reference evidence="4" key="1">
    <citation type="journal article" date="2015" name="Nature">
        <title>Complex archaea that bridge the gap between prokaryotes and eukaryotes.</title>
        <authorList>
            <person name="Spang A."/>
            <person name="Saw J.H."/>
            <person name="Jorgensen S.L."/>
            <person name="Zaremba-Niedzwiedzka K."/>
            <person name="Martijn J."/>
            <person name="Lind A.E."/>
            <person name="van Eijk R."/>
            <person name="Schleper C."/>
            <person name="Guy L."/>
            <person name="Ettema T.J."/>
        </authorList>
    </citation>
    <scope>NUCLEOTIDE SEQUENCE</scope>
</reference>